<dbReference type="PANTHER" id="PTHR30213">
    <property type="entry name" value="INNER MEMBRANE PROTEIN YHJD"/>
    <property type="match status" value="1"/>
</dbReference>
<feature type="transmembrane region" description="Helical" evidence="6">
    <location>
        <begin position="259"/>
        <end position="285"/>
    </location>
</feature>
<evidence type="ECO:0000313" key="8">
    <source>
        <dbReference type="Proteomes" id="UP000371041"/>
    </source>
</evidence>
<dbReference type="RefSeq" id="WP_154075100.1">
    <property type="nucleotide sequence ID" value="NZ_CP045929.1"/>
</dbReference>
<evidence type="ECO:0000256" key="6">
    <source>
        <dbReference type="SAM" id="Phobius"/>
    </source>
</evidence>
<sequence>MKIASRSSRPTWLTWLRLAGRAGIRLVRITVEVISRHRLTGLAGEAAFFMLTSLPPLLFGLVGTLGYFAGVIGSDTVGAVRGTLETAAGAVLSPQGIEQLLRPTLDEVLSTGQAGVVSIGFVIALWSGSAALNVFVDAISLVYNLAEQRSIVRQRLLSLLLYTLGLISGIVLLPLLAVGPGWLSALAPQASGLIHWFYWPGIALGSIAVLTTLYTLAVPLRTPWREHIPGAVLALVLWLLGSAALRVYLTIILQQSPVYGFLAAPVGLLFWLYLTAFAVLLGAAVNAELDRVMPSRVTARKRARLAAAAQD</sequence>
<gene>
    <name evidence="7" type="ORF">GIY23_02000</name>
</gene>
<organism evidence="7 8">
    <name type="scientific">Allosaccharopolyspora coralli</name>
    <dbReference type="NCBI Taxonomy" id="2665642"/>
    <lineage>
        <taxon>Bacteria</taxon>
        <taxon>Bacillati</taxon>
        <taxon>Actinomycetota</taxon>
        <taxon>Actinomycetes</taxon>
        <taxon>Pseudonocardiales</taxon>
        <taxon>Pseudonocardiaceae</taxon>
        <taxon>Allosaccharopolyspora</taxon>
    </lineage>
</organism>
<proteinExistence type="predicted"/>
<keyword evidence="2" id="KW-1003">Cell membrane</keyword>
<evidence type="ECO:0000256" key="3">
    <source>
        <dbReference type="ARBA" id="ARBA00022692"/>
    </source>
</evidence>
<evidence type="ECO:0000256" key="4">
    <source>
        <dbReference type="ARBA" id="ARBA00022989"/>
    </source>
</evidence>
<dbReference type="PIRSF" id="PIRSF035875">
    <property type="entry name" value="RNase_BN"/>
    <property type="match status" value="1"/>
</dbReference>
<feature type="transmembrane region" description="Helical" evidence="6">
    <location>
        <begin position="46"/>
        <end position="69"/>
    </location>
</feature>
<feature type="transmembrane region" description="Helical" evidence="6">
    <location>
        <begin position="156"/>
        <end position="177"/>
    </location>
</feature>
<keyword evidence="3 6" id="KW-0812">Transmembrane</keyword>
<dbReference type="Proteomes" id="UP000371041">
    <property type="component" value="Chromosome"/>
</dbReference>
<accession>A0A5Q3Q1S6</accession>
<dbReference type="Pfam" id="PF03631">
    <property type="entry name" value="Virul_fac_BrkB"/>
    <property type="match status" value="1"/>
</dbReference>
<feature type="transmembrane region" description="Helical" evidence="6">
    <location>
        <begin position="114"/>
        <end position="136"/>
    </location>
</feature>
<name>A0A5Q3Q1S6_9PSEU</name>
<feature type="transmembrane region" description="Helical" evidence="6">
    <location>
        <begin position="197"/>
        <end position="220"/>
    </location>
</feature>
<evidence type="ECO:0000256" key="1">
    <source>
        <dbReference type="ARBA" id="ARBA00004651"/>
    </source>
</evidence>
<evidence type="ECO:0000256" key="2">
    <source>
        <dbReference type="ARBA" id="ARBA00022475"/>
    </source>
</evidence>
<dbReference type="PANTHER" id="PTHR30213:SF0">
    <property type="entry name" value="UPF0761 MEMBRANE PROTEIN YIHY"/>
    <property type="match status" value="1"/>
</dbReference>
<feature type="transmembrane region" description="Helical" evidence="6">
    <location>
        <begin position="232"/>
        <end position="253"/>
    </location>
</feature>
<dbReference type="AlphaFoldDB" id="A0A5Q3Q1S6"/>
<keyword evidence="5 6" id="KW-0472">Membrane</keyword>
<reference evidence="8" key="1">
    <citation type="submission" date="2019-11" db="EMBL/GenBank/DDBJ databases">
        <title>The complete genome sequence of Saccharopolyspora sp. E2A.</title>
        <authorList>
            <person name="Zhang G."/>
        </authorList>
    </citation>
    <scope>NUCLEOTIDE SEQUENCE [LARGE SCALE GENOMIC DNA]</scope>
    <source>
        <strain evidence="8">E2A</strain>
    </source>
</reference>
<dbReference type="KEGG" id="sace:GIY23_02000"/>
<dbReference type="EMBL" id="CP045929">
    <property type="protein sequence ID" value="QGK68491.1"/>
    <property type="molecule type" value="Genomic_DNA"/>
</dbReference>
<protein>
    <submittedName>
        <fullName evidence="7">YihY/virulence factor BrkB family protein</fullName>
    </submittedName>
</protein>
<dbReference type="InterPro" id="IPR017039">
    <property type="entry name" value="Virul_fac_BrkB"/>
</dbReference>
<comment type="subcellular location">
    <subcellularLocation>
        <location evidence="1">Cell membrane</location>
        <topology evidence="1">Multi-pass membrane protein</topology>
    </subcellularLocation>
</comment>
<evidence type="ECO:0000256" key="5">
    <source>
        <dbReference type="ARBA" id="ARBA00023136"/>
    </source>
</evidence>
<evidence type="ECO:0000313" key="7">
    <source>
        <dbReference type="EMBL" id="QGK68491.1"/>
    </source>
</evidence>
<keyword evidence="8" id="KW-1185">Reference proteome</keyword>
<keyword evidence="4 6" id="KW-1133">Transmembrane helix</keyword>
<dbReference type="GO" id="GO:0005886">
    <property type="term" value="C:plasma membrane"/>
    <property type="evidence" value="ECO:0007669"/>
    <property type="project" value="UniProtKB-SubCell"/>
</dbReference>